<evidence type="ECO:0000256" key="1">
    <source>
        <dbReference type="SAM" id="MobiDB-lite"/>
    </source>
</evidence>
<gene>
    <name evidence="2" type="ORF">ACAT0790_LOCUS16333</name>
</gene>
<feature type="compositionally biased region" description="Low complexity" evidence="1">
    <location>
        <begin position="16"/>
        <end position="26"/>
    </location>
</feature>
<reference evidence="2" key="1">
    <citation type="submission" date="2021-01" db="EMBL/GenBank/DDBJ databases">
        <authorList>
            <person name="Corre E."/>
            <person name="Pelletier E."/>
            <person name="Niang G."/>
            <person name="Scheremetjew M."/>
            <person name="Finn R."/>
            <person name="Kale V."/>
            <person name="Holt S."/>
            <person name="Cochrane G."/>
            <person name="Meng A."/>
            <person name="Brown T."/>
            <person name="Cohen L."/>
        </authorList>
    </citation>
    <scope>NUCLEOTIDE SEQUENCE</scope>
    <source>
        <strain evidence="2">OF101</strain>
    </source>
</reference>
<sequence>MQLNAKISATEATTQLAGPRTAAAPRAPLPPAGGAPQQPSRRSWADVVRTQTADSTKAAHQLPGPAARKGAGKDDDEETRADCASTLTDSEGSSDSEALDSPPPTKAQAMSASAPSFTPGCGWSLAAEAQVWASPQAPAQAAGQVRLRSAAAMFVPSTSAAKVPVAPPPGLQTPLRSSAVAFMPMTAGWRTW</sequence>
<proteinExistence type="predicted"/>
<protein>
    <submittedName>
        <fullName evidence="2">Uncharacterized protein</fullName>
    </submittedName>
</protein>
<feature type="region of interest" description="Disordered" evidence="1">
    <location>
        <begin position="1"/>
        <end position="117"/>
    </location>
</feature>
<accession>A0A7S1M168</accession>
<evidence type="ECO:0000313" key="2">
    <source>
        <dbReference type="EMBL" id="CAD9119114.1"/>
    </source>
</evidence>
<dbReference type="AlphaFoldDB" id="A0A7S1M168"/>
<feature type="compositionally biased region" description="Polar residues" evidence="1">
    <location>
        <begin position="1"/>
        <end position="15"/>
    </location>
</feature>
<organism evidence="2">
    <name type="scientific">Alexandrium catenella</name>
    <name type="common">Red tide dinoflagellate</name>
    <name type="synonym">Gonyaulax catenella</name>
    <dbReference type="NCBI Taxonomy" id="2925"/>
    <lineage>
        <taxon>Eukaryota</taxon>
        <taxon>Sar</taxon>
        <taxon>Alveolata</taxon>
        <taxon>Dinophyceae</taxon>
        <taxon>Gonyaulacales</taxon>
        <taxon>Pyrocystaceae</taxon>
        <taxon>Alexandrium</taxon>
    </lineage>
</organism>
<dbReference type="EMBL" id="HBGE01027135">
    <property type="protein sequence ID" value="CAD9119114.1"/>
    <property type="molecule type" value="Transcribed_RNA"/>
</dbReference>
<name>A0A7S1M168_ALECA</name>